<dbReference type="GO" id="GO:0005829">
    <property type="term" value="C:cytosol"/>
    <property type="evidence" value="ECO:0007669"/>
    <property type="project" value="TreeGrafter"/>
</dbReference>
<dbReference type="GO" id="GO:0004843">
    <property type="term" value="F:cysteine-type deubiquitinase activity"/>
    <property type="evidence" value="ECO:0007669"/>
    <property type="project" value="UniProtKB-EC"/>
</dbReference>
<comment type="catalytic activity">
    <reaction evidence="1">
        <text>Thiol-dependent hydrolysis of ester, thioester, amide, peptide and isopeptide bonds formed by the C-terminal Gly of ubiquitin (a 76-residue protein attached to proteins as an intracellular targeting signal).</text>
        <dbReference type="EC" id="3.4.19.12"/>
    </reaction>
</comment>
<keyword evidence="7" id="KW-0788">Thiol protease</keyword>
<feature type="domain" description="USP" evidence="9">
    <location>
        <begin position="113"/>
        <end position="530"/>
    </location>
</feature>
<evidence type="ECO:0000256" key="5">
    <source>
        <dbReference type="ARBA" id="ARBA00022786"/>
    </source>
</evidence>
<feature type="region of interest" description="Disordered" evidence="8">
    <location>
        <begin position="573"/>
        <end position="616"/>
    </location>
</feature>
<evidence type="ECO:0000256" key="1">
    <source>
        <dbReference type="ARBA" id="ARBA00000707"/>
    </source>
</evidence>
<evidence type="ECO:0000313" key="10">
    <source>
        <dbReference type="EMBL" id="GAN03034.1"/>
    </source>
</evidence>
<protein>
    <recommendedName>
        <fullName evidence="3">ubiquitinyl hydrolase 1</fullName>
        <ecNumber evidence="3">3.4.19.12</ecNumber>
    </recommendedName>
</protein>
<evidence type="ECO:0000256" key="4">
    <source>
        <dbReference type="ARBA" id="ARBA00022670"/>
    </source>
</evidence>
<name>A0A0C9M7M5_9FUNG</name>
<proteinExistence type="inferred from homology"/>
<reference evidence="10" key="1">
    <citation type="submission" date="2014-09" db="EMBL/GenBank/DDBJ databases">
        <title>Draft genome sequence of an oleaginous Mucoromycotina fungus Mucor ambiguus NBRC6742.</title>
        <authorList>
            <person name="Takeda I."/>
            <person name="Yamane N."/>
            <person name="Morita T."/>
            <person name="Tamano K."/>
            <person name="Machida M."/>
            <person name="Baker S."/>
            <person name="Koike H."/>
        </authorList>
    </citation>
    <scope>NUCLEOTIDE SEQUENCE</scope>
    <source>
        <strain evidence="10">NBRC 6742</strain>
    </source>
</reference>
<dbReference type="EMBL" id="DF836321">
    <property type="protein sequence ID" value="GAN03034.1"/>
    <property type="molecule type" value="Genomic_DNA"/>
</dbReference>
<dbReference type="InterPro" id="IPR050164">
    <property type="entry name" value="Peptidase_C19"/>
</dbReference>
<dbReference type="Gene3D" id="3.90.70.10">
    <property type="entry name" value="Cysteine proteinases"/>
    <property type="match status" value="1"/>
</dbReference>
<evidence type="ECO:0000256" key="8">
    <source>
        <dbReference type="SAM" id="MobiDB-lite"/>
    </source>
</evidence>
<dbReference type="PROSITE" id="PS50235">
    <property type="entry name" value="USP_3"/>
    <property type="match status" value="1"/>
</dbReference>
<sequence>MDIKEEKKKKAHRKRDRFWKLVFPHYNKANTSSKSKYLSSKEKRTSEQDNKITQLSNYALNNFSVNLDHEIFASVLESNDWDSKKSMADLIDYEEASHGILVEPPNSMDKPLLGSENDGGTSCYIDALLFAMFISNTTFDPLLTYDIPPDQDEKIKLQTLMRLFVNKLRKGHFVNADYVHWLRKVMKEAKWNGQNEHGDWTQEDASELFMFITETFDLPYLPVSLEFTLVQPFAHIYCLRQFQIRLFHGANKDTDDDRVMTDRTLTLSIPDNNIDNNDAPRQEVKLQDILVDYFYNNVITGVRRQVDYDVEQDVSENVAASPSLQTVLDDRELSEKDEKYTLKKLLKRANSKNGMKDEQAVTAWQVLELLPFYTASNEQGESIETQVDSSFPDTHMILPIVLKRYRYNSSGGSVKMKTHVEIPPTIDFNRFVNQNVDDPMCPTCGHLINWTLHFKSAVCHKGDSPYSGHYISYARVMEENEQDNHDPTFYWLKLDDMNASSRVTQIKDSNSSSIRQDLAENAYIIFYELDKTCHHRGGSAALSSSSSVNSENVEMKQDLKSTDSFSTYETDTEEQHCNCDQKHGKGKSKTTTTTTKPHHHHHHHHRHYLKESCRLM</sequence>
<keyword evidence="4" id="KW-0645">Protease</keyword>
<evidence type="ECO:0000256" key="6">
    <source>
        <dbReference type="ARBA" id="ARBA00022801"/>
    </source>
</evidence>
<dbReference type="PANTHER" id="PTHR24006:SF722">
    <property type="entry name" value="UBIQUITIN CARBOXYL-TERMINAL HYDROLASE 48"/>
    <property type="match status" value="1"/>
</dbReference>
<evidence type="ECO:0000259" key="9">
    <source>
        <dbReference type="PROSITE" id="PS50235"/>
    </source>
</evidence>
<evidence type="ECO:0000256" key="3">
    <source>
        <dbReference type="ARBA" id="ARBA00012759"/>
    </source>
</evidence>
<dbReference type="AlphaFoldDB" id="A0A0C9M7M5"/>
<dbReference type="GO" id="GO:0016579">
    <property type="term" value="P:protein deubiquitination"/>
    <property type="evidence" value="ECO:0007669"/>
    <property type="project" value="TreeGrafter"/>
</dbReference>
<keyword evidence="5" id="KW-0833">Ubl conjugation pathway</keyword>
<dbReference type="Proteomes" id="UP000053815">
    <property type="component" value="Unassembled WGS sequence"/>
</dbReference>
<dbReference type="InterPro" id="IPR028889">
    <property type="entry name" value="USP"/>
</dbReference>
<dbReference type="GO" id="GO:0005634">
    <property type="term" value="C:nucleus"/>
    <property type="evidence" value="ECO:0007669"/>
    <property type="project" value="UniProtKB-SubCell"/>
</dbReference>
<feature type="compositionally biased region" description="Basic and acidic residues" evidence="8">
    <location>
        <begin position="573"/>
        <end position="583"/>
    </location>
</feature>
<dbReference type="STRING" id="91626.A0A0C9M7M5"/>
<accession>A0A0C9M7M5</accession>
<evidence type="ECO:0000313" key="11">
    <source>
        <dbReference type="Proteomes" id="UP000053815"/>
    </source>
</evidence>
<keyword evidence="6" id="KW-0378">Hydrolase</keyword>
<comment type="similarity">
    <text evidence="2">Belongs to the peptidase C19 family.</text>
</comment>
<dbReference type="InterPro" id="IPR038765">
    <property type="entry name" value="Papain-like_cys_pep_sf"/>
</dbReference>
<dbReference type="OrthoDB" id="6287070at2759"/>
<dbReference type="PANTHER" id="PTHR24006">
    <property type="entry name" value="UBIQUITIN CARBOXYL-TERMINAL HYDROLASE"/>
    <property type="match status" value="1"/>
</dbReference>
<dbReference type="GO" id="GO:0006508">
    <property type="term" value="P:proteolysis"/>
    <property type="evidence" value="ECO:0007669"/>
    <property type="project" value="UniProtKB-KW"/>
</dbReference>
<organism evidence="10">
    <name type="scientific">Mucor ambiguus</name>
    <dbReference type="NCBI Taxonomy" id="91626"/>
    <lineage>
        <taxon>Eukaryota</taxon>
        <taxon>Fungi</taxon>
        <taxon>Fungi incertae sedis</taxon>
        <taxon>Mucoromycota</taxon>
        <taxon>Mucoromycotina</taxon>
        <taxon>Mucoromycetes</taxon>
        <taxon>Mucorales</taxon>
        <taxon>Mucorineae</taxon>
        <taxon>Mucoraceae</taxon>
        <taxon>Mucor</taxon>
    </lineage>
</organism>
<evidence type="ECO:0000256" key="2">
    <source>
        <dbReference type="ARBA" id="ARBA00009085"/>
    </source>
</evidence>
<feature type="compositionally biased region" description="Basic residues" evidence="8">
    <location>
        <begin position="596"/>
        <end position="608"/>
    </location>
</feature>
<feature type="compositionally biased region" description="Low complexity" evidence="8">
    <location>
        <begin position="543"/>
        <end position="552"/>
    </location>
</feature>
<keyword evidence="11" id="KW-1185">Reference proteome</keyword>
<gene>
    <name evidence="10" type="ORF">MAM1_0032d02484</name>
</gene>
<feature type="region of interest" description="Disordered" evidence="8">
    <location>
        <begin position="538"/>
        <end position="561"/>
    </location>
</feature>
<evidence type="ECO:0000256" key="7">
    <source>
        <dbReference type="ARBA" id="ARBA00022807"/>
    </source>
</evidence>
<dbReference type="EC" id="3.4.19.12" evidence="3"/>
<dbReference type="SUPFAM" id="SSF54001">
    <property type="entry name" value="Cysteine proteinases"/>
    <property type="match status" value="1"/>
</dbReference>